<dbReference type="EMBL" id="SWFT01000065">
    <property type="protein sequence ID" value="KAA8903930.1"/>
    <property type="molecule type" value="Genomic_DNA"/>
</dbReference>
<evidence type="ECO:0000313" key="2">
    <source>
        <dbReference type="EMBL" id="KAA8903930.1"/>
    </source>
</evidence>
<dbReference type="GeneID" id="54780803"/>
<dbReference type="VEuPathDB" id="FungiDB:DIURU_002152"/>
<dbReference type="RefSeq" id="XP_034013075.1">
    <property type="nucleotide sequence ID" value="XM_034154773.1"/>
</dbReference>
<evidence type="ECO:0000256" key="1">
    <source>
        <dbReference type="SAM" id="MobiDB-lite"/>
    </source>
</evidence>
<dbReference type="AlphaFoldDB" id="A0A642UR33"/>
<evidence type="ECO:0000313" key="3">
    <source>
        <dbReference type="Proteomes" id="UP000449547"/>
    </source>
</evidence>
<organism evidence="2 3">
    <name type="scientific">Diutina rugosa</name>
    <name type="common">Yeast</name>
    <name type="synonym">Candida rugosa</name>
    <dbReference type="NCBI Taxonomy" id="5481"/>
    <lineage>
        <taxon>Eukaryota</taxon>
        <taxon>Fungi</taxon>
        <taxon>Dikarya</taxon>
        <taxon>Ascomycota</taxon>
        <taxon>Saccharomycotina</taxon>
        <taxon>Pichiomycetes</taxon>
        <taxon>Debaryomycetaceae</taxon>
        <taxon>Diutina</taxon>
    </lineage>
</organism>
<comment type="caution">
    <text evidence="2">The sequence shown here is derived from an EMBL/GenBank/DDBJ whole genome shotgun (WGS) entry which is preliminary data.</text>
</comment>
<reference evidence="2 3" key="1">
    <citation type="submission" date="2019-07" db="EMBL/GenBank/DDBJ databases">
        <title>Genome assembly of two rare yeast pathogens: Diutina rugosa and Trichomonascus ciferrii.</title>
        <authorList>
            <person name="Mixao V."/>
            <person name="Saus E."/>
            <person name="Hansen A."/>
            <person name="Lass-Flor C."/>
            <person name="Gabaldon T."/>
        </authorList>
    </citation>
    <scope>NUCLEOTIDE SEQUENCE [LARGE SCALE GENOMIC DNA]</scope>
    <source>
        <strain evidence="2 3">CBS 613</strain>
    </source>
</reference>
<feature type="compositionally biased region" description="Basic and acidic residues" evidence="1">
    <location>
        <begin position="63"/>
        <end position="84"/>
    </location>
</feature>
<feature type="region of interest" description="Disordered" evidence="1">
    <location>
        <begin position="96"/>
        <end position="128"/>
    </location>
</feature>
<feature type="region of interest" description="Disordered" evidence="1">
    <location>
        <begin position="1"/>
        <end position="84"/>
    </location>
</feature>
<dbReference type="Proteomes" id="UP000449547">
    <property type="component" value="Unassembled WGS sequence"/>
</dbReference>
<accession>A0A642UR33</accession>
<gene>
    <name evidence="2" type="ORF">DIURU_002152</name>
</gene>
<sequence length="128" mass="14063">MSSSNHPASSGNADATKKPHSSLGDKVFGRDQNPDDVNWEAEGASFGNGVHGGGMVGGTVAEIHSHQDQAHHRVEEHHHHHTKIGEKIDKILHHHDHGDHKHKSEVKEPEPTIPQMGPVYQAQMNNLR</sequence>
<keyword evidence="3" id="KW-1185">Reference proteome</keyword>
<proteinExistence type="predicted"/>
<protein>
    <submittedName>
        <fullName evidence="2">Uncharacterized protein</fullName>
    </submittedName>
</protein>
<feature type="compositionally biased region" description="Polar residues" evidence="1">
    <location>
        <begin position="1"/>
        <end position="13"/>
    </location>
</feature>
<name>A0A642UR33_DIURU</name>